<keyword evidence="4" id="KW-1185">Reference proteome</keyword>
<name>A0ABV7CPG7_9GAMM</name>
<comment type="similarity">
    <text evidence="1">Belongs to the UPF0502 family.</text>
</comment>
<dbReference type="Pfam" id="PF04337">
    <property type="entry name" value="DUF480"/>
    <property type="match status" value="1"/>
</dbReference>
<dbReference type="EMBL" id="JBHRSD010000040">
    <property type="protein sequence ID" value="MFC3034517.1"/>
    <property type="molecule type" value="Genomic_DNA"/>
</dbReference>
<evidence type="ECO:0000256" key="1">
    <source>
        <dbReference type="HAMAP-Rule" id="MF_01584"/>
    </source>
</evidence>
<protein>
    <submittedName>
        <fullName evidence="3">YceH family protein</fullName>
    </submittedName>
</protein>
<accession>A0ABV7CPG7</accession>
<dbReference type="PANTHER" id="PTHR38768">
    <property type="entry name" value="UPF0502 PROTEIN YCEH"/>
    <property type="match status" value="1"/>
</dbReference>
<evidence type="ECO:0000313" key="3">
    <source>
        <dbReference type="EMBL" id="MFC3034517.1"/>
    </source>
</evidence>
<keyword evidence="2" id="KW-0175">Coiled coil</keyword>
<evidence type="ECO:0000313" key="4">
    <source>
        <dbReference type="Proteomes" id="UP001595453"/>
    </source>
</evidence>
<reference evidence="4" key="1">
    <citation type="journal article" date="2019" name="Int. J. Syst. Evol. Microbiol.">
        <title>The Global Catalogue of Microorganisms (GCM) 10K type strain sequencing project: providing services to taxonomists for standard genome sequencing and annotation.</title>
        <authorList>
            <consortium name="The Broad Institute Genomics Platform"/>
            <consortium name="The Broad Institute Genome Sequencing Center for Infectious Disease"/>
            <person name="Wu L."/>
            <person name="Ma J."/>
        </authorList>
    </citation>
    <scope>NUCLEOTIDE SEQUENCE [LARGE SCALE GENOMIC DNA]</scope>
    <source>
        <strain evidence="4">KCTC 42730</strain>
    </source>
</reference>
<dbReference type="RefSeq" id="WP_377127944.1">
    <property type="nucleotide sequence ID" value="NZ_JBHRSD010000040.1"/>
</dbReference>
<sequence length="208" mass="23240">MDLSAIEARIIGCLIEKAITTPDIYPLSLNALTTACNQKTNREPVMDLSESEVLDALQRLVAERFVVAEETKGSRVLKYRQRFCDSEFAKLKLNTQQTAVMCLLLLRGAQTPGELRTRSNRLADFHDVQAVEHTLNTLIAEGHVQMLAKEPGKREARYAHTFHDVEQSDSGTALASELALSKDELSDLLREIAEVKAELQQIKQHLGL</sequence>
<dbReference type="PANTHER" id="PTHR38768:SF1">
    <property type="entry name" value="UPF0502 PROTEIN YCEH"/>
    <property type="match status" value="1"/>
</dbReference>
<dbReference type="InterPro" id="IPR036388">
    <property type="entry name" value="WH-like_DNA-bd_sf"/>
</dbReference>
<dbReference type="SUPFAM" id="SSF46785">
    <property type="entry name" value="Winged helix' DNA-binding domain"/>
    <property type="match status" value="2"/>
</dbReference>
<dbReference type="InterPro" id="IPR007432">
    <property type="entry name" value="DUF480"/>
</dbReference>
<dbReference type="HAMAP" id="MF_01584">
    <property type="entry name" value="UPF0502"/>
    <property type="match status" value="1"/>
</dbReference>
<feature type="coiled-coil region" evidence="2">
    <location>
        <begin position="178"/>
        <end position="205"/>
    </location>
</feature>
<gene>
    <name evidence="3" type="ORF">ACFOEE_18595</name>
</gene>
<dbReference type="InterPro" id="IPR036390">
    <property type="entry name" value="WH_DNA-bd_sf"/>
</dbReference>
<dbReference type="Gene3D" id="1.10.10.10">
    <property type="entry name" value="Winged helix-like DNA-binding domain superfamily/Winged helix DNA-binding domain"/>
    <property type="match status" value="2"/>
</dbReference>
<organism evidence="3 4">
    <name type="scientific">Pseudoalteromonas fenneropenaei</name>
    <dbReference type="NCBI Taxonomy" id="1737459"/>
    <lineage>
        <taxon>Bacteria</taxon>
        <taxon>Pseudomonadati</taxon>
        <taxon>Pseudomonadota</taxon>
        <taxon>Gammaproteobacteria</taxon>
        <taxon>Alteromonadales</taxon>
        <taxon>Pseudoalteromonadaceae</taxon>
        <taxon>Pseudoalteromonas</taxon>
    </lineage>
</organism>
<evidence type="ECO:0000256" key="2">
    <source>
        <dbReference type="SAM" id="Coils"/>
    </source>
</evidence>
<comment type="caution">
    <text evidence="3">The sequence shown here is derived from an EMBL/GenBank/DDBJ whole genome shotgun (WGS) entry which is preliminary data.</text>
</comment>
<proteinExistence type="inferred from homology"/>
<dbReference type="Proteomes" id="UP001595453">
    <property type="component" value="Unassembled WGS sequence"/>
</dbReference>